<dbReference type="Gene3D" id="3.40.50.2000">
    <property type="entry name" value="Glycogen Phosphorylase B"/>
    <property type="match status" value="2"/>
</dbReference>
<sequence>MHVVILAEFAVASGGAEKVAVESARGLAEAGIAVSFIQAIDGPADALLDHPRIHRIGLGLDDVWSLPAWKGAVTGIWHAEAARRLATTLDALPVTPNCIHLHQWTRALSPAVLPVLLARGVPVALTLHDYFLACPNGLYYRFDQAEPCTLKPLSASCVTAACDPKSRLHKLVRVARSAAMRTAIGAGRLDVIHVCDASVGRAGALLAGFDLRHHRLDNPVRTPKGPPADPAKGDAIAYVGRLTREKGADLVADAARQAGIPALFIGAGPLEARLRATPGVEVLGWRSPAEVEAILRSRARAVCAPSRWYETGPLTIYEALAAGIPAIASTHSGASEKVEDGVSGFAVAPDVAALAAAFARITDDEMVQRTGQAAHERYWAAPMTLTAHAAGLIRIYETMMRGIAPKLSGAASDPAFNLAAGCQRAETNLSLR</sequence>
<reference evidence="6 7" key="1">
    <citation type="submission" date="2019-07" db="EMBL/GenBank/DDBJ databases">
        <title>Whole genome shotgun sequence of Methylobacterium haplocladii NBRC 107714.</title>
        <authorList>
            <person name="Hosoyama A."/>
            <person name="Uohara A."/>
            <person name="Ohji S."/>
            <person name="Ichikawa N."/>
        </authorList>
    </citation>
    <scope>NUCLEOTIDE SEQUENCE [LARGE SCALE GENOMIC DNA]</scope>
    <source>
        <strain evidence="6 7">NBRC 107714</strain>
    </source>
</reference>
<keyword evidence="7" id="KW-1185">Reference proteome</keyword>
<dbReference type="RefSeq" id="WP_147080396.1">
    <property type="nucleotide sequence ID" value="NZ_BJZT01000035.1"/>
</dbReference>
<dbReference type="Pfam" id="PF00534">
    <property type="entry name" value="Glycos_transf_1"/>
    <property type="match status" value="1"/>
</dbReference>
<dbReference type="Proteomes" id="UP000321258">
    <property type="component" value="Unassembled WGS sequence"/>
</dbReference>
<evidence type="ECO:0000259" key="4">
    <source>
        <dbReference type="Pfam" id="PF00534"/>
    </source>
</evidence>
<evidence type="ECO:0000259" key="5">
    <source>
        <dbReference type="Pfam" id="PF13439"/>
    </source>
</evidence>
<dbReference type="OrthoDB" id="9807414at2"/>
<proteinExistence type="inferred from homology"/>
<feature type="domain" description="Glycosyltransferase subfamily 4-like N-terminal" evidence="5">
    <location>
        <begin position="14"/>
        <end position="136"/>
    </location>
</feature>
<organism evidence="6 7">
    <name type="scientific">Methylobacterium haplocladii</name>
    <dbReference type="NCBI Taxonomy" id="1176176"/>
    <lineage>
        <taxon>Bacteria</taxon>
        <taxon>Pseudomonadati</taxon>
        <taxon>Pseudomonadota</taxon>
        <taxon>Alphaproteobacteria</taxon>
        <taxon>Hyphomicrobiales</taxon>
        <taxon>Methylobacteriaceae</taxon>
        <taxon>Methylobacterium</taxon>
    </lineage>
</organism>
<dbReference type="EMBL" id="BJZT01000035">
    <property type="protein sequence ID" value="GEP00785.1"/>
    <property type="molecule type" value="Genomic_DNA"/>
</dbReference>
<evidence type="ECO:0000256" key="2">
    <source>
        <dbReference type="ARBA" id="ARBA00022676"/>
    </source>
</evidence>
<comment type="similarity">
    <text evidence="1">Belongs to the glycosyltransferase group 1 family. Glycosyltransferase 4 subfamily.</text>
</comment>
<comment type="caution">
    <text evidence="6">The sequence shown here is derived from an EMBL/GenBank/DDBJ whole genome shotgun (WGS) entry which is preliminary data.</text>
</comment>
<dbReference type="Pfam" id="PF13439">
    <property type="entry name" value="Glyco_transf_4"/>
    <property type="match status" value="1"/>
</dbReference>
<accession>A0A512ISU9</accession>
<evidence type="ECO:0000313" key="6">
    <source>
        <dbReference type="EMBL" id="GEP00785.1"/>
    </source>
</evidence>
<gene>
    <name evidence="6" type="ORF">MHA02_31720</name>
</gene>
<name>A0A512ISU9_9HYPH</name>
<feature type="domain" description="Glycosyl transferase family 1" evidence="4">
    <location>
        <begin position="232"/>
        <end position="376"/>
    </location>
</feature>
<evidence type="ECO:0000313" key="7">
    <source>
        <dbReference type="Proteomes" id="UP000321258"/>
    </source>
</evidence>
<evidence type="ECO:0000256" key="1">
    <source>
        <dbReference type="ARBA" id="ARBA00009481"/>
    </source>
</evidence>
<dbReference type="GO" id="GO:0016757">
    <property type="term" value="F:glycosyltransferase activity"/>
    <property type="evidence" value="ECO:0007669"/>
    <property type="project" value="UniProtKB-KW"/>
</dbReference>
<protein>
    <submittedName>
        <fullName evidence="6">Polysaccharide biosynthesis protein</fullName>
    </submittedName>
</protein>
<keyword evidence="3" id="KW-0808">Transferase</keyword>
<dbReference type="SUPFAM" id="SSF53756">
    <property type="entry name" value="UDP-Glycosyltransferase/glycogen phosphorylase"/>
    <property type="match status" value="1"/>
</dbReference>
<dbReference type="AlphaFoldDB" id="A0A512ISU9"/>
<dbReference type="PANTHER" id="PTHR12526">
    <property type="entry name" value="GLYCOSYLTRANSFERASE"/>
    <property type="match status" value="1"/>
</dbReference>
<keyword evidence="2" id="KW-0328">Glycosyltransferase</keyword>
<dbReference type="InterPro" id="IPR001296">
    <property type="entry name" value="Glyco_trans_1"/>
</dbReference>
<dbReference type="InterPro" id="IPR028098">
    <property type="entry name" value="Glyco_trans_4-like_N"/>
</dbReference>
<evidence type="ECO:0000256" key="3">
    <source>
        <dbReference type="ARBA" id="ARBA00022679"/>
    </source>
</evidence>
<dbReference type="PANTHER" id="PTHR12526:SF640">
    <property type="entry name" value="COLANIC ACID BIOSYNTHESIS GLYCOSYLTRANSFERASE WCAL-RELATED"/>
    <property type="match status" value="1"/>
</dbReference>